<reference evidence="1 2" key="1">
    <citation type="submission" date="2021-02" db="EMBL/GenBank/DDBJ databases">
        <title>Plant Genome Project.</title>
        <authorList>
            <person name="Zhang R.-G."/>
        </authorList>
    </citation>
    <scope>NUCLEOTIDE SEQUENCE [LARGE SCALE GENOMIC DNA]</scope>
    <source>
        <tissue evidence="1">Leaves</tissue>
    </source>
</reference>
<name>A0ABQ8HJS8_9ROSI</name>
<keyword evidence="2" id="KW-1185">Reference proteome</keyword>
<gene>
    <name evidence="1" type="ORF">JRO89_XS10G0200000</name>
</gene>
<sequence length="121" mass="13139">MGRLFVRESEESSQPGVAILLDDPVSVAGMVKLHNCENYQQFAAEIDRVYAQLCDRPRNPNPSMADPMPGFDVSYVPASDDLPNLNPTSQPWSTFAAALDLIIAVLVALNVAEAMALLHVV</sequence>
<dbReference type="EMBL" id="JAFEMO010000010">
    <property type="protein sequence ID" value="KAH7561248.1"/>
    <property type="molecule type" value="Genomic_DNA"/>
</dbReference>
<evidence type="ECO:0000313" key="2">
    <source>
        <dbReference type="Proteomes" id="UP000827721"/>
    </source>
</evidence>
<protein>
    <submittedName>
        <fullName evidence="1">Uncharacterized protein</fullName>
    </submittedName>
</protein>
<comment type="caution">
    <text evidence="1">The sequence shown here is derived from an EMBL/GenBank/DDBJ whole genome shotgun (WGS) entry which is preliminary data.</text>
</comment>
<dbReference type="Proteomes" id="UP000827721">
    <property type="component" value="Unassembled WGS sequence"/>
</dbReference>
<proteinExistence type="predicted"/>
<evidence type="ECO:0000313" key="1">
    <source>
        <dbReference type="EMBL" id="KAH7561248.1"/>
    </source>
</evidence>
<organism evidence="1 2">
    <name type="scientific">Xanthoceras sorbifolium</name>
    <dbReference type="NCBI Taxonomy" id="99658"/>
    <lineage>
        <taxon>Eukaryota</taxon>
        <taxon>Viridiplantae</taxon>
        <taxon>Streptophyta</taxon>
        <taxon>Embryophyta</taxon>
        <taxon>Tracheophyta</taxon>
        <taxon>Spermatophyta</taxon>
        <taxon>Magnoliopsida</taxon>
        <taxon>eudicotyledons</taxon>
        <taxon>Gunneridae</taxon>
        <taxon>Pentapetalae</taxon>
        <taxon>rosids</taxon>
        <taxon>malvids</taxon>
        <taxon>Sapindales</taxon>
        <taxon>Sapindaceae</taxon>
        <taxon>Xanthoceroideae</taxon>
        <taxon>Xanthoceras</taxon>
    </lineage>
</organism>
<accession>A0ABQ8HJS8</accession>